<evidence type="ECO:0000313" key="2">
    <source>
        <dbReference type="Proteomes" id="UP000774750"/>
    </source>
</evidence>
<evidence type="ECO:0000313" key="1">
    <source>
        <dbReference type="EMBL" id="MBM6921658.1"/>
    </source>
</evidence>
<gene>
    <name evidence="1" type="ORF">H6A12_10905</name>
</gene>
<dbReference type="RefSeq" id="WP_204447810.1">
    <property type="nucleotide sequence ID" value="NZ_JACJKY010000022.1"/>
</dbReference>
<accession>A0A939BFI3</accession>
<keyword evidence="2" id="KW-1185">Reference proteome</keyword>
<reference evidence="1" key="2">
    <citation type="journal article" date="2021" name="Sci. Rep.">
        <title>The distribution of antibiotic resistance genes in chicken gut microbiota commensals.</title>
        <authorList>
            <person name="Juricova H."/>
            <person name="Matiasovicova J."/>
            <person name="Kubasova T."/>
            <person name="Cejkova D."/>
            <person name="Rychlik I."/>
        </authorList>
    </citation>
    <scope>NUCLEOTIDE SEQUENCE</scope>
    <source>
        <strain evidence="1">An559</strain>
    </source>
</reference>
<dbReference type="AlphaFoldDB" id="A0A939BFI3"/>
<organism evidence="1 2">
    <name type="scientific">Merdimmobilis hominis</name>
    <dbReference type="NCBI Taxonomy" id="2897707"/>
    <lineage>
        <taxon>Bacteria</taxon>
        <taxon>Bacillati</taxon>
        <taxon>Bacillota</taxon>
        <taxon>Clostridia</taxon>
        <taxon>Eubacteriales</taxon>
        <taxon>Oscillospiraceae</taxon>
        <taxon>Merdimmobilis</taxon>
    </lineage>
</organism>
<name>A0A939BFI3_9FIRM</name>
<comment type="caution">
    <text evidence="1">The sequence shown here is derived from an EMBL/GenBank/DDBJ whole genome shotgun (WGS) entry which is preliminary data.</text>
</comment>
<reference evidence="1" key="1">
    <citation type="submission" date="2020-08" db="EMBL/GenBank/DDBJ databases">
        <authorList>
            <person name="Cejkova D."/>
            <person name="Kubasova T."/>
            <person name="Jahodarova E."/>
            <person name="Rychlik I."/>
        </authorList>
    </citation>
    <scope>NUCLEOTIDE SEQUENCE</scope>
    <source>
        <strain evidence="1">An559</strain>
    </source>
</reference>
<dbReference type="EMBL" id="JACJKY010000022">
    <property type="protein sequence ID" value="MBM6921658.1"/>
    <property type="molecule type" value="Genomic_DNA"/>
</dbReference>
<sequence>MKLDDTQFRPSLLRYGRFTGYFNGLDEKPVRWTKHICYDYRSNIIPKATAAYGLTVNSRLFPKGIFPFGNPVNALPAYHRTTVTSCVLTYAAPAISPTVIFSAIPHMHSRFTITLC</sequence>
<proteinExistence type="predicted"/>
<dbReference type="Proteomes" id="UP000774750">
    <property type="component" value="Unassembled WGS sequence"/>
</dbReference>
<protein>
    <submittedName>
        <fullName evidence="1">Uncharacterized protein</fullName>
    </submittedName>
</protein>